<gene>
    <name evidence="1" type="ORF">BDK51DRAFT_47186</name>
</gene>
<protein>
    <submittedName>
        <fullName evidence="1">Uncharacterized protein</fullName>
    </submittedName>
</protein>
<dbReference type="Proteomes" id="UP000269721">
    <property type="component" value="Unassembled WGS sequence"/>
</dbReference>
<sequence>MIVPNDLRRTTLPSPVYVFFTLLRLSIAVPIPHALAPSPASPASQKGSGGIDRDLELYGISRHPSSANLRLTGPASEHCVNQEDFDVVRCGDGIGCLITDEFQGRCNETGPDAGGICVPQSQ</sequence>
<reference evidence="2" key="1">
    <citation type="journal article" date="2018" name="Nat. Microbiol.">
        <title>Leveraging single-cell genomics to expand the fungal tree of life.</title>
        <authorList>
            <person name="Ahrendt S.R."/>
            <person name="Quandt C.A."/>
            <person name="Ciobanu D."/>
            <person name="Clum A."/>
            <person name="Salamov A."/>
            <person name="Andreopoulos B."/>
            <person name="Cheng J.F."/>
            <person name="Woyke T."/>
            <person name="Pelin A."/>
            <person name="Henrissat B."/>
            <person name="Reynolds N.K."/>
            <person name="Benny G.L."/>
            <person name="Smith M.E."/>
            <person name="James T.Y."/>
            <person name="Grigoriev I.V."/>
        </authorList>
    </citation>
    <scope>NUCLEOTIDE SEQUENCE [LARGE SCALE GENOMIC DNA]</scope>
</reference>
<dbReference type="AlphaFoldDB" id="A0A4P9VZG0"/>
<organism evidence="1 2">
    <name type="scientific">Blyttiomyces helicus</name>
    <dbReference type="NCBI Taxonomy" id="388810"/>
    <lineage>
        <taxon>Eukaryota</taxon>
        <taxon>Fungi</taxon>
        <taxon>Fungi incertae sedis</taxon>
        <taxon>Chytridiomycota</taxon>
        <taxon>Chytridiomycota incertae sedis</taxon>
        <taxon>Chytridiomycetes</taxon>
        <taxon>Chytridiomycetes incertae sedis</taxon>
        <taxon>Blyttiomyces</taxon>
    </lineage>
</organism>
<evidence type="ECO:0000313" key="1">
    <source>
        <dbReference type="EMBL" id="RKO85154.1"/>
    </source>
</evidence>
<accession>A0A4P9VZG0</accession>
<name>A0A4P9VZG0_9FUNG</name>
<keyword evidence="2" id="KW-1185">Reference proteome</keyword>
<evidence type="ECO:0000313" key="2">
    <source>
        <dbReference type="Proteomes" id="UP000269721"/>
    </source>
</evidence>
<proteinExistence type="predicted"/>
<dbReference type="EMBL" id="KZ999359">
    <property type="protein sequence ID" value="RKO85154.1"/>
    <property type="molecule type" value="Genomic_DNA"/>
</dbReference>